<proteinExistence type="predicted"/>
<evidence type="ECO:0000313" key="4">
    <source>
        <dbReference type="EMBL" id="CAB3733863.1"/>
    </source>
</evidence>
<organism evidence="4 5">
    <name type="scientific">Achromobacter kerstersii</name>
    <dbReference type="NCBI Taxonomy" id="1353890"/>
    <lineage>
        <taxon>Bacteria</taxon>
        <taxon>Pseudomonadati</taxon>
        <taxon>Pseudomonadota</taxon>
        <taxon>Betaproteobacteria</taxon>
        <taxon>Burkholderiales</taxon>
        <taxon>Alcaligenaceae</taxon>
        <taxon>Achromobacter</taxon>
    </lineage>
</organism>
<evidence type="ECO:0000256" key="2">
    <source>
        <dbReference type="SAM" id="MobiDB-lite"/>
    </source>
</evidence>
<feature type="domain" description="OmpR/PhoB-type" evidence="3">
    <location>
        <begin position="75"/>
        <end position="146"/>
    </location>
</feature>
<keyword evidence="1" id="KW-0238">DNA-binding</keyword>
<dbReference type="CDD" id="cd00383">
    <property type="entry name" value="trans_reg_C"/>
    <property type="match status" value="1"/>
</dbReference>
<dbReference type="AlphaFoldDB" id="A0A6S7AT90"/>
<feature type="region of interest" description="Disordered" evidence="2">
    <location>
        <begin position="1"/>
        <end position="21"/>
    </location>
</feature>
<dbReference type="InterPro" id="IPR001867">
    <property type="entry name" value="OmpR/PhoB-type_DNA-bd"/>
</dbReference>
<evidence type="ECO:0000259" key="3">
    <source>
        <dbReference type="SMART" id="SM00862"/>
    </source>
</evidence>
<keyword evidence="5" id="KW-1185">Reference proteome</keyword>
<dbReference type="Proteomes" id="UP000494269">
    <property type="component" value="Unassembled WGS sequence"/>
</dbReference>
<gene>
    <name evidence="4" type="ORF">LMG3441_04927</name>
</gene>
<feature type="compositionally biased region" description="Low complexity" evidence="2">
    <location>
        <begin position="1"/>
        <end position="15"/>
    </location>
</feature>
<dbReference type="RefSeq" id="WP_420840153.1">
    <property type="nucleotide sequence ID" value="NZ_CADIJQ010000010.1"/>
</dbReference>
<dbReference type="InterPro" id="IPR016032">
    <property type="entry name" value="Sig_transdc_resp-reg_C-effctor"/>
</dbReference>
<dbReference type="Gene3D" id="1.10.10.10">
    <property type="entry name" value="Winged helix-like DNA-binding domain superfamily/Winged helix DNA-binding domain"/>
    <property type="match status" value="1"/>
</dbReference>
<evidence type="ECO:0000256" key="1">
    <source>
        <dbReference type="ARBA" id="ARBA00023125"/>
    </source>
</evidence>
<dbReference type="GO" id="GO:0006355">
    <property type="term" value="P:regulation of DNA-templated transcription"/>
    <property type="evidence" value="ECO:0007669"/>
    <property type="project" value="InterPro"/>
</dbReference>
<sequence>MNVPHALAPHALAPHAPTPHAPAADALARLDQPSPRGARLPPSITVNAPATLASDRVDGWWSLMYQGWTLLAPSGARIDLTEIERACFVCLLQSPHRELRREALMAVRQSTNMRTLNVAICRLRSKVLQTGARLPLHTVHGVGYVFLGNLRALPNC</sequence>
<dbReference type="GO" id="GO:0000160">
    <property type="term" value="P:phosphorelay signal transduction system"/>
    <property type="evidence" value="ECO:0007669"/>
    <property type="project" value="InterPro"/>
</dbReference>
<reference evidence="4 5" key="1">
    <citation type="submission" date="2020-04" db="EMBL/GenBank/DDBJ databases">
        <authorList>
            <person name="De Canck E."/>
        </authorList>
    </citation>
    <scope>NUCLEOTIDE SEQUENCE [LARGE SCALE GENOMIC DNA]</scope>
    <source>
        <strain evidence="4 5">LMG 3441</strain>
    </source>
</reference>
<dbReference type="InterPro" id="IPR036388">
    <property type="entry name" value="WH-like_DNA-bd_sf"/>
</dbReference>
<dbReference type="SMART" id="SM00862">
    <property type="entry name" value="Trans_reg_C"/>
    <property type="match status" value="1"/>
</dbReference>
<dbReference type="SUPFAM" id="SSF46894">
    <property type="entry name" value="C-terminal effector domain of the bipartite response regulators"/>
    <property type="match status" value="1"/>
</dbReference>
<dbReference type="EMBL" id="CADIJQ010000010">
    <property type="protein sequence ID" value="CAB3733863.1"/>
    <property type="molecule type" value="Genomic_DNA"/>
</dbReference>
<dbReference type="Pfam" id="PF00486">
    <property type="entry name" value="Trans_reg_C"/>
    <property type="match status" value="1"/>
</dbReference>
<accession>A0A6S7AT90</accession>
<evidence type="ECO:0000313" key="5">
    <source>
        <dbReference type="Proteomes" id="UP000494269"/>
    </source>
</evidence>
<dbReference type="GO" id="GO:0003677">
    <property type="term" value="F:DNA binding"/>
    <property type="evidence" value="ECO:0007669"/>
    <property type="project" value="UniProtKB-KW"/>
</dbReference>
<name>A0A6S7AT90_9BURK</name>
<protein>
    <recommendedName>
        <fullName evidence="3">OmpR/PhoB-type domain-containing protein</fullName>
    </recommendedName>
</protein>